<proteinExistence type="predicted"/>
<evidence type="ECO:0000256" key="1">
    <source>
        <dbReference type="SAM" id="MobiDB-lite"/>
    </source>
</evidence>
<feature type="region of interest" description="Disordered" evidence="1">
    <location>
        <begin position="350"/>
        <end position="401"/>
    </location>
</feature>
<accession>A0A9W9TTK2</accession>
<feature type="compositionally biased region" description="Polar residues" evidence="1">
    <location>
        <begin position="76"/>
        <end position="85"/>
    </location>
</feature>
<name>A0A9W9TTK2_PENCI</name>
<evidence type="ECO:0000313" key="3">
    <source>
        <dbReference type="Proteomes" id="UP001147733"/>
    </source>
</evidence>
<dbReference type="EMBL" id="JAPQKT010000002">
    <property type="protein sequence ID" value="KAJ5240727.1"/>
    <property type="molecule type" value="Genomic_DNA"/>
</dbReference>
<dbReference type="GeneID" id="81380405"/>
<sequence>MAPQQEKKKPKDDQEAQRPREQGQPGIQKFFPGRKVEQKDDIEKLEKGLATMEQGKAEAGLAQAVFSDNMGKAPSHNDQSSQVNHNAPEKDANHPPPPVISEPRDIEMQDLDPQKSTGSQSRQREQHVAIPLKREDTAHLAPPVGDDILKTTQNPSVQYDEGCLAVLTPKRKGPKQHTGSGAKEDDEDVDIVAWGTLNRSSFIIIQEGPFATAQYRFERRKGYSHPEKACISDAAEQISWLKDKDSSGKRVSRYTRENIVGIYGIVCSNGKRKCTWMMIKWKDLKEEDAKKLKRGCSWEPKSDLDRFFSNKKEAEENRLEVWRNQKNRYAEYQKGNLPKFDSLGRHIDERSPTPCPIEEPIDQYRKPRGTHQGRDAAEDKDEVSASRKRATDLQHSNSAIKTKEEFMEQHMREMGWESLDDLEKEKKKVKLEALWDVYREEVQKSGKASGKTTE</sequence>
<organism evidence="2 3">
    <name type="scientific">Penicillium citrinum</name>
    <dbReference type="NCBI Taxonomy" id="5077"/>
    <lineage>
        <taxon>Eukaryota</taxon>
        <taxon>Fungi</taxon>
        <taxon>Dikarya</taxon>
        <taxon>Ascomycota</taxon>
        <taxon>Pezizomycotina</taxon>
        <taxon>Eurotiomycetes</taxon>
        <taxon>Eurotiomycetidae</taxon>
        <taxon>Eurotiales</taxon>
        <taxon>Aspergillaceae</taxon>
        <taxon>Penicillium</taxon>
    </lineage>
</organism>
<reference evidence="2" key="1">
    <citation type="submission" date="2022-11" db="EMBL/GenBank/DDBJ databases">
        <authorList>
            <person name="Petersen C."/>
        </authorList>
    </citation>
    <scope>NUCLEOTIDE SEQUENCE</scope>
    <source>
        <strain evidence="2">IBT 23319</strain>
    </source>
</reference>
<dbReference type="AlphaFoldDB" id="A0A9W9TTK2"/>
<comment type="caution">
    <text evidence="2">The sequence shown here is derived from an EMBL/GenBank/DDBJ whole genome shotgun (WGS) entry which is preliminary data.</text>
</comment>
<reference evidence="2" key="2">
    <citation type="journal article" date="2023" name="IMA Fungus">
        <title>Comparative genomic study of the Penicillium genus elucidates a diverse pangenome and 15 lateral gene transfer events.</title>
        <authorList>
            <person name="Petersen C."/>
            <person name="Sorensen T."/>
            <person name="Nielsen M.R."/>
            <person name="Sondergaard T.E."/>
            <person name="Sorensen J.L."/>
            <person name="Fitzpatrick D.A."/>
            <person name="Frisvad J.C."/>
            <person name="Nielsen K.L."/>
        </authorList>
    </citation>
    <scope>NUCLEOTIDE SEQUENCE</scope>
    <source>
        <strain evidence="2">IBT 23319</strain>
    </source>
</reference>
<feature type="region of interest" description="Disordered" evidence="1">
    <location>
        <begin position="1"/>
        <end position="127"/>
    </location>
</feature>
<feature type="compositionally biased region" description="Basic and acidic residues" evidence="1">
    <location>
        <begin position="34"/>
        <end position="47"/>
    </location>
</feature>
<dbReference type="OrthoDB" id="4345330at2759"/>
<feature type="compositionally biased region" description="Basic and acidic residues" evidence="1">
    <location>
        <begin position="372"/>
        <end position="392"/>
    </location>
</feature>
<keyword evidence="3" id="KW-1185">Reference proteome</keyword>
<gene>
    <name evidence="2" type="ORF">N7469_002318</name>
</gene>
<feature type="compositionally biased region" description="Basic and acidic residues" evidence="1">
    <location>
        <begin position="1"/>
        <end position="21"/>
    </location>
</feature>
<dbReference type="RefSeq" id="XP_056503732.1">
    <property type="nucleotide sequence ID" value="XM_056641238.1"/>
</dbReference>
<dbReference type="Proteomes" id="UP001147733">
    <property type="component" value="Unassembled WGS sequence"/>
</dbReference>
<protein>
    <submittedName>
        <fullName evidence="2">Uncharacterized protein</fullName>
    </submittedName>
</protein>
<evidence type="ECO:0000313" key="2">
    <source>
        <dbReference type="EMBL" id="KAJ5240727.1"/>
    </source>
</evidence>